<feature type="domain" description="Glycosyl hydrolase family 13 catalytic" evidence="10">
    <location>
        <begin position="27"/>
        <end position="285"/>
    </location>
</feature>
<keyword evidence="13" id="KW-1185">Reference proteome</keyword>
<dbReference type="SMART" id="SM00642">
    <property type="entry name" value="Aamy"/>
    <property type="match status" value="1"/>
</dbReference>
<comment type="caution">
    <text evidence="12">The sequence shown here is derived from an EMBL/GenBank/DDBJ whole genome shotgun (WGS) entry which is preliminary data.</text>
</comment>
<evidence type="ECO:0000256" key="3">
    <source>
        <dbReference type="ARBA" id="ARBA00008061"/>
    </source>
</evidence>
<dbReference type="InterPro" id="IPR013780">
    <property type="entry name" value="Glyco_hydro_b"/>
</dbReference>
<dbReference type="EC" id="3.2.1.1" evidence="4"/>
<dbReference type="Gene3D" id="3.20.20.80">
    <property type="entry name" value="Glycosidases"/>
    <property type="match status" value="2"/>
</dbReference>
<dbReference type="SUPFAM" id="SSF51445">
    <property type="entry name" value="(Trans)glycosidases"/>
    <property type="match status" value="1"/>
</dbReference>
<dbReference type="Gene3D" id="2.60.40.1180">
    <property type="entry name" value="Golgi alpha-mannosidase II"/>
    <property type="match status" value="1"/>
</dbReference>
<keyword evidence="6" id="KW-0119">Carbohydrate metabolism</keyword>
<evidence type="ECO:0000256" key="9">
    <source>
        <dbReference type="SAM" id="SignalP"/>
    </source>
</evidence>
<protein>
    <recommendedName>
        <fullName evidence="4">alpha-amylase</fullName>
        <ecNumber evidence="4">3.2.1.1</ecNumber>
    </recommendedName>
    <alternativeName>
        <fullName evidence="8">1,4-alpha-D-glucan glucanohydrolase</fullName>
    </alternativeName>
</protein>
<evidence type="ECO:0000256" key="5">
    <source>
        <dbReference type="ARBA" id="ARBA00022801"/>
    </source>
</evidence>
<comment type="catalytic activity">
    <reaction evidence="1">
        <text>Endohydrolysis of (1-&gt;4)-alpha-D-glucosidic linkages in polysaccharides containing three or more (1-&gt;4)-alpha-linked D-glucose units.</text>
        <dbReference type="EC" id="3.2.1.1"/>
    </reaction>
</comment>
<feature type="signal peptide" evidence="9">
    <location>
        <begin position="1"/>
        <end position="19"/>
    </location>
</feature>
<evidence type="ECO:0000256" key="2">
    <source>
        <dbReference type="ARBA" id="ARBA00001913"/>
    </source>
</evidence>
<name>A0AAW0M9B9_QUESU</name>
<keyword evidence="5" id="KW-0378">Hydrolase</keyword>
<keyword evidence="7" id="KW-0326">Glycosidase</keyword>
<sequence length="347" mass="38389">MKLMNLLTLLSFLSLYVSLLPSFAVSAILFQGFNWDSSNKGGWYNSLKNSIPDLANAGITHVWLPPASQSAAPQAYSDGTGNLDSGGDFSGAPDIDHLNPLVQKELSEWMNWLKTEIGFDGWRFDFVRGYAPSITKIYMEQTKPEFAVGENWNSLSYGNDSKPNPNQDAHRGALADWIQAAGGAVTAFDFTTKGILQAAVEGELWRLKDSNGKPPGLIGIKPENSVTFIDNHDTGSTQKLWPFPSNKVMLGYVYILTHPGTPTIFYDHFFEWGLKDELSKWIAIRSRNGINTKSTVNILASEADLYMARIDDKIIMKIGPKLDLGNLVPSNFQVAASGKNYAVWEKK</sequence>
<evidence type="ECO:0000313" key="13">
    <source>
        <dbReference type="Proteomes" id="UP000237347"/>
    </source>
</evidence>
<gene>
    <name evidence="12" type="primary">AMY1.1_1</name>
    <name evidence="12" type="ORF">CFP56_004748</name>
</gene>
<evidence type="ECO:0000256" key="1">
    <source>
        <dbReference type="ARBA" id="ARBA00000548"/>
    </source>
</evidence>
<dbReference type="InterPro" id="IPR012850">
    <property type="entry name" value="A-amylase_bs_C"/>
</dbReference>
<dbReference type="SUPFAM" id="SSF51011">
    <property type="entry name" value="Glycosyl hydrolase domain"/>
    <property type="match status" value="1"/>
</dbReference>
<dbReference type="InterPro" id="IPR006047">
    <property type="entry name" value="GH13_cat_dom"/>
</dbReference>
<dbReference type="GO" id="GO:0005975">
    <property type="term" value="P:carbohydrate metabolic process"/>
    <property type="evidence" value="ECO:0007669"/>
    <property type="project" value="InterPro"/>
</dbReference>
<evidence type="ECO:0000259" key="10">
    <source>
        <dbReference type="SMART" id="SM00642"/>
    </source>
</evidence>
<dbReference type="InterPro" id="IPR017853">
    <property type="entry name" value="GH"/>
</dbReference>
<dbReference type="SMART" id="SM00810">
    <property type="entry name" value="Alpha-amyl_C2"/>
    <property type="match status" value="1"/>
</dbReference>
<dbReference type="EMBL" id="PKMF04000011">
    <property type="protein sequence ID" value="KAK7859724.1"/>
    <property type="molecule type" value="Genomic_DNA"/>
</dbReference>
<reference evidence="12 13" key="1">
    <citation type="journal article" date="2018" name="Sci. Data">
        <title>The draft genome sequence of cork oak.</title>
        <authorList>
            <person name="Ramos A.M."/>
            <person name="Usie A."/>
            <person name="Barbosa P."/>
            <person name="Barros P.M."/>
            <person name="Capote T."/>
            <person name="Chaves I."/>
            <person name="Simoes F."/>
            <person name="Abreu I."/>
            <person name="Carrasquinho I."/>
            <person name="Faro C."/>
            <person name="Guimaraes J.B."/>
            <person name="Mendonca D."/>
            <person name="Nobrega F."/>
            <person name="Rodrigues L."/>
            <person name="Saibo N.J.M."/>
            <person name="Varela M.C."/>
            <person name="Egas C."/>
            <person name="Matos J."/>
            <person name="Miguel C.M."/>
            <person name="Oliveira M.M."/>
            <person name="Ricardo C.P."/>
            <person name="Goncalves S."/>
        </authorList>
    </citation>
    <scope>NUCLEOTIDE SEQUENCE [LARGE SCALE GENOMIC DNA]</scope>
    <source>
        <strain evidence="13">cv. HL8</strain>
    </source>
</reference>
<accession>A0AAW0M9B9</accession>
<proteinExistence type="inferred from homology"/>
<evidence type="ECO:0000256" key="4">
    <source>
        <dbReference type="ARBA" id="ARBA00012595"/>
    </source>
</evidence>
<dbReference type="AlphaFoldDB" id="A0AAW0M9B9"/>
<dbReference type="CDD" id="cd11314">
    <property type="entry name" value="AmyAc_arch_bac_plant_AmyA"/>
    <property type="match status" value="1"/>
</dbReference>
<dbReference type="PANTHER" id="PTHR43447">
    <property type="entry name" value="ALPHA-AMYLASE"/>
    <property type="match status" value="1"/>
</dbReference>
<organism evidence="12 13">
    <name type="scientific">Quercus suber</name>
    <name type="common">Cork oak</name>
    <dbReference type="NCBI Taxonomy" id="58331"/>
    <lineage>
        <taxon>Eukaryota</taxon>
        <taxon>Viridiplantae</taxon>
        <taxon>Streptophyta</taxon>
        <taxon>Embryophyta</taxon>
        <taxon>Tracheophyta</taxon>
        <taxon>Spermatophyta</taxon>
        <taxon>Magnoliopsida</taxon>
        <taxon>eudicotyledons</taxon>
        <taxon>Gunneridae</taxon>
        <taxon>Pentapetalae</taxon>
        <taxon>rosids</taxon>
        <taxon>fabids</taxon>
        <taxon>Fagales</taxon>
        <taxon>Fagaceae</taxon>
        <taxon>Quercus</taxon>
    </lineage>
</organism>
<keyword evidence="9" id="KW-0732">Signal</keyword>
<feature type="chain" id="PRO_5043810598" description="alpha-amylase" evidence="9">
    <location>
        <begin position="20"/>
        <end position="347"/>
    </location>
</feature>
<evidence type="ECO:0000256" key="6">
    <source>
        <dbReference type="ARBA" id="ARBA00023277"/>
    </source>
</evidence>
<dbReference type="Proteomes" id="UP000237347">
    <property type="component" value="Unassembled WGS sequence"/>
</dbReference>
<comment type="cofactor">
    <cofactor evidence="2">
        <name>Ca(2+)</name>
        <dbReference type="ChEBI" id="CHEBI:29108"/>
    </cofactor>
</comment>
<comment type="similarity">
    <text evidence="3">Belongs to the glycosyl hydrolase 13 family.</text>
</comment>
<evidence type="ECO:0000313" key="12">
    <source>
        <dbReference type="EMBL" id="KAK7859724.1"/>
    </source>
</evidence>
<dbReference type="GO" id="GO:0004556">
    <property type="term" value="F:alpha-amylase activity"/>
    <property type="evidence" value="ECO:0007669"/>
    <property type="project" value="UniProtKB-EC"/>
</dbReference>
<dbReference type="GO" id="GO:0005509">
    <property type="term" value="F:calcium ion binding"/>
    <property type="evidence" value="ECO:0007669"/>
    <property type="project" value="InterPro"/>
</dbReference>
<evidence type="ECO:0000259" key="11">
    <source>
        <dbReference type="SMART" id="SM00810"/>
    </source>
</evidence>
<evidence type="ECO:0000256" key="7">
    <source>
        <dbReference type="ARBA" id="ARBA00023295"/>
    </source>
</evidence>
<dbReference type="Pfam" id="PF07821">
    <property type="entry name" value="Alpha-amyl_C2"/>
    <property type="match status" value="1"/>
</dbReference>
<evidence type="ECO:0000256" key="8">
    <source>
        <dbReference type="ARBA" id="ARBA00030238"/>
    </source>
</evidence>
<feature type="domain" description="Alpha-amylase C-terminal beta-sheet" evidence="11">
    <location>
        <begin position="286"/>
        <end position="346"/>
    </location>
</feature>